<evidence type="ECO:0000256" key="1">
    <source>
        <dbReference type="SAM" id="Phobius"/>
    </source>
</evidence>
<protein>
    <submittedName>
        <fullName evidence="3">Sterol desaturase family protein</fullName>
    </submittedName>
</protein>
<keyword evidence="1" id="KW-0472">Membrane</keyword>
<accession>A0ABS6A8N1</accession>
<dbReference type="EMBL" id="JAHKPV010000019">
    <property type="protein sequence ID" value="MBU2874545.1"/>
    <property type="molecule type" value="Genomic_DNA"/>
</dbReference>
<feature type="domain" description="Fatty acid hydroxylase" evidence="2">
    <location>
        <begin position="1"/>
        <end position="56"/>
    </location>
</feature>
<evidence type="ECO:0000313" key="4">
    <source>
        <dbReference type="Proteomes" id="UP000753376"/>
    </source>
</evidence>
<reference evidence="3 4" key="1">
    <citation type="submission" date="2021-05" db="EMBL/GenBank/DDBJ databases">
        <title>Draft genomes of bacteria isolated from model marine particles.</title>
        <authorList>
            <person name="Datta M.S."/>
            <person name="Schwartzman J.A."/>
            <person name="Enke T.N."/>
            <person name="Saavedra J."/>
            <person name="Cermak N."/>
            <person name="Cordero O.X."/>
        </authorList>
    </citation>
    <scope>NUCLEOTIDE SEQUENCE [LARGE SCALE GENOMIC DNA]</scope>
    <source>
        <strain evidence="3 4">D2M19</strain>
    </source>
</reference>
<organism evidence="3 4">
    <name type="scientific">Marinobacter salexigens</name>
    <dbReference type="NCBI Taxonomy" id="1925763"/>
    <lineage>
        <taxon>Bacteria</taxon>
        <taxon>Pseudomonadati</taxon>
        <taxon>Pseudomonadota</taxon>
        <taxon>Gammaproteobacteria</taxon>
        <taxon>Pseudomonadales</taxon>
        <taxon>Marinobacteraceae</taxon>
        <taxon>Marinobacter</taxon>
    </lineage>
</organism>
<name>A0ABS6A8N1_9GAMM</name>
<comment type="caution">
    <text evidence="3">The sequence shown here is derived from an EMBL/GenBank/DDBJ whole genome shotgun (WGS) entry which is preliminary data.</text>
</comment>
<sequence length="57" mass="6659">MHENKWLFRNVHSVHHRVRHTCGVIGNCMHWLEYTLTAAVTLIGPILLGAHIYVLWL</sequence>
<evidence type="ECO:0000259" key="2">
    <source>
        <dbReference type="Pfam" id="PF04116"/>
    </source>
</evidence>
<keyword evidence="1" id="KW-1133">Transmembrane helix</keyword>
<dbReference type="Proteomes" id="UP000753376">
    <property type="component" value="Unassembled WGS sequence"/>
</dbReference>
<evidence type="ECO:0000313" key="3">
    <source>
        <dbReference type="EMBL" id="MBU2874545.1"/>
    </source>
</evidence>
<proteinExistence type="predicted"/>
<gene>
    <name evidence="3" type="ORF">KO508_11085</name>
</gene>
<dbReference type="InterPro" id="IPR006694">
    <property type="entry name" value="Fatty_acid_hydroxylase"/>
</dbReference>
<dbReference type="Pfam" id="PF04116">
    <property type="entry name" value="FA_hydroxylase"/>
    <property type="match status" value="1"/>
</dbReference>
<keyword evidence="1" id="KW-0812">Transmembrane</keyword>
<feature type="transmembrane region" description="Helical" evidence="1">
    <location>
        <begin position="34"/>
        <end position="56"/>
    </location>
</feature>
<keyword evidence="4" id="KW-1185">Reference proteome</keyword>